<dbReference type="InterPro" id="IPR007111">
    <property type="entry name" value="NACHT_NTPase"/>
</dbReference>
<proteinExistence type="predicted"/>
<dbReference type="PROSITE" id="PS50837">
    <property type="entry name" value="NACHT"/>
    <property type="match status" value="1"/>
</dbReference>
<evidence type="ECO:0000259" key="1">
    <source>
        <dbReference type="PROSITE" id="PS50837"/>
    </source>
</evidence>
<dbReference type="AlphaFoldDB" id="A0A317CYD1"/>
<evidence type="ECO:0000313" key="3">
    <source>
        <dbReference type="Proteomes" id="UP000246050"/>
    </source>
</evidence>
<dbReference type="InterPro" id="IPR027417">
    <property type="entry name" value="P-loop_NTPase"/>
</dbReference>
<reference evidence="2 3" key="1">
    <citation type="submission" date="2018-05" db="EMBL/GenBank/DDBJ databases">
        <title>Micromonosporas from Atacama Desert.</title>
        <authorList>
            <person name="Carro L."/>
            <person name="Golinska P."/>
            <person name="Klenk H.-P."/>
            <person name="Goodfellow M."/>
        </authorList>
    </citation>
    <scope>NUCLEOTIDE SEQUENCE [LARGE SCALE GENOMIC DNA]</scope>
    <source>
        <strain evidence="2 3">4G51</strain>
    </source>
</reference>
<evidence type="ECO:0000313" key="2">
    <source>
        <dbReference type="EMBL" id="PWR07429.1"/>
    </source>
</evidence>
<name>A0A317CYD1_9ACTN</name>
<dbReference type="Proteomes" id="UP000246050">
    <property type="component" value="Unassembled WGS sequence"/>
</dbReference>
<sequence>MFLATHGLAGVGVLGGDFVPVRLAFETEQATDDLCCVSEAGTRMFISAKHTCGNDEQNFGATVKQWVKQAPALAPDDLLVLATAELRGDLKMLPAALDRRRRAPDTPAPRSEQKALAALERKIDACTDDPVVRERVVEAAHVLVVNVVKAGDVDFDLGVALLQGSVVAKGHGRAAVKALAEDFHTQASTAFASGLDDWVKVLRETPIEVFADGEGAAGAAANARHLALSAYRDWLGAEEGRVSLSLLADDLPELIVADLADGLRVAVESGGRRRERVSLLAMTRRWPRLLLAGLPGMGKSTALRQLAARWAKTPTAALPVPVSLPVVADRCGRASDVTLGVLCEVAAQYAPVEHRKVLMASLERACHAGHAVLLLDGFDECGARRSWIADGLQRMLAELPAGLGVVLSTRDSGLAAARKLGLAPVALATPDKLGTVMHRLLQHVADTHQVDEADRERWVELRRSWLDAARQAHPDIADVPLLATIMTLVVAKSATIPVTHGRAQLLRTAVQQSVQDWEHHRRGSVGTRPGQPTAQQLLDGFTAIGSRLMDSGSASQAQVRQAIAAMLANEWDIRAAGPAGELITHILQFWDQHMGVFVDAGDGAVRPRSRVFAEIAAAMAVRWLADAPLREWVNTAVGDPDRDVTLALAAELHPKVLNILLRDEREPGFATRALLAADVLRHAADASNHELHVLVTLLADAAEEYRDLDPDGAASGWLCMVALAELSLPTALRTTREQALERLCADDQQRVIVTALVALSDAATDGTALCPPQVASVRAALQLPGRTRRISDEATDAGLDLDAFERSLPGHLQVAAASIPHLKILGSDMVNRVYDLAGLATVETYSDLVQALEDAGYDVPMPSWRKTINAIVAYALPELSWEERQMPLLASAARFAETSPELSAQQRWRLPELACLFSLLYLPKVTIGDVRATFAPGQETTRTEWLRALAVAAGLDLALVAAQARAMIAELHNAAVPRVTDFLEVPVAGPMPAWDASRLGERERSALLAAITSDSGWMAQSANRILQDRTANAVD</sequence>
<protein>
    <recommendedName>
        <fullName evidence="1">NACHT domain-containing protein</fullName>
    </recommendedName>
</protein>
<dbReference type="Pfam" id="PF05729">
    <property type="entry name" value="NACHT"/>
    <property type="match status" value="1"/>
</dbReference>
<comment type="caution">
    <text evidence="2">The sequence shown here is derived from an EMBL/GenBank/DDBJ whole genome shotgun (WGS) entry which is preliminary data.</text>
</comment>
<feature type="domain" description="NACHT" evidence="1">
    <location>
        <begin position="287"/>
        <end position="410"/>
    </location>
</feature>
<dbReference type="SUPFAM" id="SSF52540">
    <property type="entry name" value="P-loop containing nucleoside triphosphate hydrolases"/>
    <property type="match status" value="1"/>
</dbReference>
<dbReference type="Gene3D" id="3.40.50.300">
    <property type="entry name" value="P-loop containing nucleotide triphosphate hydrolases"/>
    <property type="match status" value="1"/>
</dbReference>
<accession>A0A317CYD1</accession>
<organism evidence="2 3">
    <name type="scientific">Micromonospora sicca</name>
    <dbReference type="NCBI Taxonomy" id="2202420"/>
    <lineage>
        <taxon>Bacteria</taxon>
        <taxon>Bacillati</taxon>
        <taxon>Actinomycetota</taxon>
        <taxon>Actinomycetes</taxon>
        <taxon>Micromonosporales</taxon>
        <taxon>Micromonosporaceae</taxon>
        <taxon>Micromonospora</taxon>
    </lineage>
</organism>
<gene>
    <name evidence="2" type="ORF">DKT69_34785</name>
</gene>
<dbReference type="EMBL" id="QGKS01000479">
    <property type="protein sequence ID" value="PWR07429.1"/>
    <property type="molecule type" value="Genomic_DNA"/>
</dbReference>